<accession>U7D786</accession>
<sequence>MAFYVILLLFSIPLFGETSYYTNVNSRLWMPPEYSAQGEASQVFTKTAHPEANPATLFAESKSLHGGYNNYFHNSFSTALAAVQIPVDSLQSFSAAVAYLLVPGIDSVSAVVDDHGVPVEYEITSESASEIYVSLGYVRRILRRDLIEAYAGASLHMNRRRLIAWTGHGLGVDLGAYARVWDRLHVAAHIKDATTHMMYWNEEYTEYGLPRAYGALGYTVDFGDNSGLNLSYKTPDLFGNSGVIYEDFSTPEYYETPALVQSVRSDLGLLVRAASYGAEFFYNTVSFRTGYTIRNSLTFGAGVSLFERVTIDFSYENAPDLAHTYKIGTTFSWE</sequence>
<reference evidence="1 2" key="1">
    <citation type="journal article" date="2013" name="Environ. Microbiol.">
        <title>Genome analysis of Chitinivibrio alkaliphilus gen. nov., sp. nov., a novel extremely haloalkaliphilic anaerobic chitinolytic bacterium from the candidate phylum Termite Group 3.</title>
        <authorList>
            <person name="Sorokin D.Y."/>
            <person name="Gumerov V.M."/>
            <person name="Rakitin A.L."/>
            <person name="Beletsky A.V."/>
            <person name="Damste J.S."/>
            <person name="Muyzer G."/>
            <person name="Mardanov A.V."/>
            <person name="Ravin N.V."/>
        </authorList>
    </citation>
    <scope>NUCLEOTIDE SEQUENCE [LARGE SCALE GENOMIC DNA]</scope>
    <source>
        <strain evidence="1 2">ACht1</strain>
    </source>
</reference>
<dbReference type="EMBL" id="ASJR01000004">
    <property type="protein sequence ID" value="ERP38795.1"/>
    <property type="molecule type" value="Genomic_DNA"/>
</dbReference>
<dbReference type="Gene3D" id="2.40.160.60">
    <property type="entry name" value="Outer membrane protein transport protein (OMPP1/FadL/TodX)"/>
    <property type="match status" value="1"/>
</dbReference>
<evidence type="ECO:0000313" key="1">
    <source>
        <dbReference type="EMBL" id="ERP38795.1"/>
    </source>
</evidence>
<keyword evidence="2" id="KW-1185">Reference proteome</keyword>
<evidence type="ECO:0000313" key="2">
    <source>
        <dbReference type="Proteomes" id="UP000017148"/>
    </source>
</evidence>
<dbReference type="Proteomes" id="UP000017148">
    <property type="component" value="Unassembled WGS sequence"/>
</dbReference>
<gene>
    <name evidence="1" type="ORF">CALK_0565</name>
</gene>
<name>U7D786_9BACT</name>
<protein>
    <submittedName>
        <fullName evidence="1">Uncharacterized protein</fullName>
    </submittedName>
</protein>
<dbReference type="RefSeq" id="WP_022636094.1">
    <property type="nucleotide sequence ID" value="NZ_ASJR01000004.1"/>
</dbReference>
<organism evidence="1 2">
    <name type="scientific">Chitinivibrio alkaliphilus ACht1</name>
    <dbReference type="NCBI Taxonomy" id="1313304"/>
    <lineage>
        <taxon>Bacteria</taxon>
        <taxon>Pseudomonadati</taxon>
        <taxon>Fibrobacterota</taxon>
        <taxon>Chitinivibrionia</taxon>
        <taxon>Chitinivibrionales</taxon>
        <taxon>Chitinivibrionaceae</taxon>
        <taxon>Chitinivibrio</taxon>
    </lineage>
</organism>
<dbReference type="AlphaFoldDB" id="U7D786"/>
<comment type="caution">
    <text evidence="1">The sequence shown here is derived from an EMBL/GenBank/DDBJ whole genome shotgun (WGS) entry which is preliminary data.</text>
</comment>
<proteinExistence type="predicted"/>